<accession>A0A655TLK4</accession>
<organism evidence="1 2">
    <name type="scientific">Vibrio cholerae</name>
    <dbReference type="NCBI Taxonomy" id="666"/>
    <lineage>
        <taxon>Bacteria</taxon>
        <taxon>Pseudomonadati</taxon>
        <taxon>Pseudomonadota</taxon>
        <taxon>Gammaproteobacteria</taxon>
        <taxon>Vibrionales</taxon>
        <taxon>Vibrionaceae</taxon>
        <taxon>Vibrio</taxon>
    </lineage>
</organism>
<gene>
    <name evidence="1" type="ORF">ERS013200_00434</name>
</gene>
<protein>
    <submittedName>
        <fullName evidence="1">Uncharacterized protein</fullName>
    </submittedName>
</protein>
<dbReference type="AlphaFoldDB" id="A0A655TLK4"/>
<dbReference type="Proteomes" id="UP000041770">
    <property type="component" value="Unassembled WGS sequence"/>
</dbReference>
<reference evidence="1 2" key="1">
    <citation type="submission" date="2015-07" db="EMBL/GenBank/DDBJ databases">
        <authorList>
            <consortium name="Pathogen Informatics"/>
        </authorList>
    </citation>
    <scope>NUCLEOTIDE SEQUENCE [LARGE SCALE GENOMIC DNA]</scope>
    <source>
        <strain evidence="1 2">A316</strain>
    </source>
</reference>
<sequence>MHTVTIDEVEEIFQPFDRENDSLFMLIFLIQAFS</sequence>
<dbReference type="EMBL" id="CWQY01000002">
    <property type="protein sequence ID" value="CSC05759.1"/>
    <property type="molecule type" value="Genomic_DNA"/>
</dbReference>
<proteinExistence type="predicted"/>
<dbReference type="KEGG" id="vcz:VAB027_945"/>
<evidence type="ECO:0000313" key="1">
    <source>
        <dbReference type="EMBL" id="CSC05759.1"/>
    </source>
</evidence>
<name>A0A655TLK4_VIBCL</name>
<evidence type="ECO:0000313" key="2">
    <source>
        <dbReference type="Proteomes" id="UP000041770"/>
    </source>
</evidence>